<dbReference type="PANTHER" id="PTHR43119">
    <property type="entry name" value="ABC TRANSPORT PROTEIN ATP-BINDING COMPONENT-RELATED"/>
    <property type="match status" value="1"/>
</dbReference>
<keyword evidence="1" id="KW-0547">Nucleotide-binding</keyword>
<dbReference type="PANTHER" id="PTHR43119:SF1">
    <property type="entry name" value="ABC TRANSPORTER DOMAIN-CONTAINING PROTEIN"/>
    <property type="match status" value="1"/>
</dbReference>
<proteinExistence type="predicted"/>
<feature type="domain" description="ABC transporter" evidence="3">
    <location>
        <begin position="2"/>
        <end position="203"/>
    </location>
</feature>
<keyword evidence="2 4" id="KW-0067">ATP-binding</keyword>
<dbReference type="InterPro" id="IPR027417">
    <property type="entry name" value="P-loop_NTPase"/>
</dbReference>
<accession>A0A0D6J9B1</accession>
<dbReference type="Proteomes" id="UP000033187">
    <property type="component" value="Chromosome 1"/>
</dbReference>
<dbReference type="Pfam" id="PF00005">
    <property type="entry name" value="ABC_tran"/>
    <property type="match status" value="1"/>
</dbReference>
<keyword evidence="5" id="KW-1185">Reference proteome</keyword>
<dbReference type="GO" id="GO:0016887">
    <property type="term" value="F:ATP hydrolysis activity"/>
    <property type="evidence" value="ECO:0007669"/>
    <property type="project" value="InterPro"/>
</dbReference>
<sequence>MLRVEHLKIPDLPPLTFIVAEGHCLAVEGPSGSGKTRLLRAIADLDPTPGQIFLDGAERGEMPAPRWRSMVRYVAAEPAWWTPTPRQAFPADEGALEKVERAMTSLGLGPELIDRPISQLSTGERQRLALLRALVDEPRVLLLDEPTSALDARHAALVEELIRYQLISNRAVIIVSHDDAQIARLADARLQLGPTNNTKARALRGPQ</sequence>
<evidence type="ECO:0000313" key="5">
    <source>
        <dbReference type="Proteomes" id="UP000033187"/>
    </source>
</evidence>
<protein>
    <submittedName>
        <fullName evidence="4">ATP-binding protein</fullName>
    </submittedName>
</protein>
<dbReference type="PROSITE" id="PS50893">
    <property type="entry name" value="ABC_TRANSPORTER_2"/>
    <property type="match status" value="1"/>
</dbReference>
<dbReference type="GO" id="GO:0005524">
    <property type="term" value="F:ATP binding"/>
    <property type="evidence" value="ECO:0007669"/>
    <property type="project" value="UniProtKB-KW"/>
</dbReference>
<dbReference type="KEGG" id="fiy:BN1229_v1_0053"/>
<evidence type="ECO:0000259" key="3">
    <source>
        <dbReference type="PROSITE" id="PS50893"/>
    </source>
</evidence>
<evidence type="ECO:0000256" key="2">
    <source>
        <dbReference type="ARBA" id="ARBA00022840"/>
    </source>
</evidence>
<reference evidence="5" key="1">
    <citation type="submission" date="2015-02" db="EMBL/GenBank/DDBJ databases">
        <authorList>
            <person name="Chooi Y.-H."/>
        </authorList>
    </citation>
    <scope>NUCLEOTIDE SEQUENCE [LARGE SCALE GENOMIC DNA]</scope>
    <source>
        <strain evidence="5">strain Y</strain>
    </source>
</reference>
<dbReference type="RefSeq" id="WP_082100906.1">
    <property type="nucleotide sequence ID" value="NZ_LN829118.1"/>
</dbReference>
<gene>
    <name evidence="4" type="ORF">YBN1229_v1_0053</name>
</gene>
<name>A0A0D6J9B1_9HYPH</name>
<evidence type="ECO:0000256" key="1">
    <source>
        <dbReference type="ARBA" id="ARBA00022741"/>
    </source>
</evidence>
<dbReference type="AlphaFoldDB" id="A0A0D6J9B1"/>
<dbReference type="EMBL" id="LN829119">
    <property type="protein sequence ID" value="CPR14755.1"/>
    <property type="molecule type" value="Genomic_DNA"/>
</dbReference>
<organism evidence="4 5">
    <name type="scientific">Candidatus Filomicrobium marinum</name>
    <dbReference type="NCBI Taxonomy" id="1608628"/>
    <lineage>
        <taxon>Bacteria</taxon>
        <taxon>Pseudomonadati</taxon>
        <taxon>Pseudomonadota</taxon>
        <taxon>Alphaproteobacteria</taxon>
        <taxon>Hyphomicrobiales</taxon>
        <taxon>Hyphomicrobiaceae</taxon>
        <taxon>Filomicrobium</taxon>
    </lineage>
</organism>
<evidence type="ECO:0000313" key="4">
    <source>
        <dbReference type="EMBL" id="CPR14755.1"/>
    </source>
</evidence>
<dbReference type="SMART" id="SM00382">
    <property type="entry name" value="AAA"/>
    <property type="match status" value="1"/>
</dbReference>
<dbReference type="Gene3D" id="3.40.50.300">
    <property type="entry name" value="P-loop containing nucleotide triphosphate hydrolases"/>
    <property type="match status" value="1"/>
</dbReference>
<dbReference type="InterPro" id="IPR003593">
    <property type="entry name" value="AAA+_ATPase"/>
</dbReference>
<dbReference type="InterPro" id="IPR003439">
    <property type="entry name" value="ABC_transporter-like_ATP-bd"/>
</dbReference>
<dbReference type="SUPFAM" id="SSF52540">
    <property type="entry name" value="P-loop containing nucleoside triphosphate hydrolases"/>
    <property type="match status" value="1"/>
</dbReference>